<evidence type="ECO:0000256" key="11">
    <source>
        <dbReference type="ARBA" id="ARBA00023319"/>
    </source>
</evidence>
<dbReference type="SUPFAM" id="SSF48726">
    <property type="entry name" value="Immunoglobulin"/>
    <property type="match status" value="1"/>
</dbReference>
<keyword evidence="6 16" id="KW-0732">Signal</keyword>
<keyword evidence="19" id="KW-1185">Reference proteome</keyword>
<dbReference type="InterPro" id="IPR000920">
    <property type="entry name" value="Myelin_P0-rel"/>
</dbReference>
<dbReference type="InterPro" id="IPR013106">
    <property type="entry name" value="Ig_V-set"/>
</dbReference>
<keyword evidence="7 15" id="KW-1133">Transmembrane helix</keyword>
<evidence type="ECO:0000256" key="12">
    <source>
        <dbReference type="ARBA" id="ARBA00029587"/>
    </source>
</evidence>
<dbReference type="GO" id="GO:0005886">
    <property type="term" value="C:plasma membrane"/>
    <property type="evidence" value="ECO:0007669"/>
    <property type="project" value="UniProtKB-SubCell"/>
</dbReference>
<evidence type="ECO:0000256" key="8">
    <source>
        <dbReference type="ARBA" id="ARBA00023136"/>
    </source>
</evidence>
<comment type="similarity">
    <text evidence="2">Belongs to the myelin P0 protein family.</text>
</comment>
<reference evidence="18 19" key="1">
    <citation type="journal article" date="2012" name="Genome Biol.">
        <title>Sequencing three crocodilian genomes to illuminate the evolution of archosaurs and amniotes.</title>
        <authorList>
            <person name="St John J.A."/>
            <person name="Braun E.L."/>
            <person name="Isberg S.R."/>
            <person name="Miles L.G."/>
            <person name="Chong A.Y."/>
            <person name="Gongora J."/>
            <person name="Dalzell P."/>
            <person name="Moran C."/>
            <person name="Bed'hom B."/>
            <person name="Abzhanov A."/>
            <person name="Burgess S.C."/>
            <person name="Cooksey A.M."/>
            <person name="Castoe T.A."/>
            <person name="Crawford N.G."/>
            <person name="Densmore L.D."/>
            <person name="Drew J.C."/>
            <person name="Edwards S.V."/>
            <person name="Faircloth B.C."/>
            <person name="Fujita M.K."/>
            <person name="Greenwold M.J."/>
            <person name="Hoffmann F.G."/>
            <person name="Howard J.M."/>
            <person name="Iguchi T."/>
            <person name="Janes D.E."/>
            <person name="Khan S.Y."/>
            <person name="Kohno S."/>
            <person name="de Koning A.J."/>
            <person name="Lance S.L."/>
            <person name="McCarthy F.M."/>
            <person name="McCormack J.E."/>
            <person name="Merchant M.E."/>
            <person name="Peterson D.G."/>
            <person name="Pollock D.D."/>
            <person name="Pourmand N."/>
            <person name="Raney B.J."/>
            <person name="Roessler K.A."/>
            <person name="Sanford J.R."/>
            <person name="Sawyer R.H."/>
            <person name="Schmidt C.J."/>
            <person name="Triplett E.W."/>
            <person name="Tuberville T.D."/>
            <person name="Venegas-Anaya M."/>
            <person name="Howard J.T."/>
            <person name="Jarvis E.D."/>
            <person name="Guillette L.J.Jr."/>
            <person name="Glenn T.C."/>
            <person name="Green R.E."/>
            <person name="Ray D.A."/>
        </authorList>
    </citation>
    <scope>NUCLEOTIDE SEQUENCE [LARGE SCALE GENOMIC DNA]</scope>
    <source>
        <strain evidence="18">KSC_2009_1</strain>
    </source>
</reference>
<evidence type="ECO:0000256" key="5">
    <source>
        <dbReference type="ARBA" id="ARBA00022692"/>
    </source>
</evidence>
<evidence type="ECO:0000256" key="6">
    <source>
        <dbReference type="ARBA" id="ARBA00022729"/>
    </source>
</evidence>
<feature type="domain" description="Ig-like" evidence="17">
    <location>
        <begin position="26"/>
        <end position="143"/>
    </location>
</feature>
<dbReference type="AlphaFoldDB" id="A0A151NKP7"/>
<name>A0A151NKP7_ALLMI</name>
<feature type="chain" id="PRO_5007586142" description="Myelin protein P0" evidence="16">
    <location>
        <begin position="30"/>
        <end position="249"/>
    </location>
</feature>
<comment type="subcellular location">
    <subcellularLocation>
        <location evidence="1">Cell membrane</location>
        <topology evidence="1">Single-pass type I membrane protein</topology>
    </subcellularLocation>
</comment>
<protein>
    <recommendedName>
        <fullName evidence="3">Myelin protein P0</fullName>
    </recommendedName>
    <alternativeName>
        <fullName evidence="13">Myelin peripheral protein</fullName>
    </alternativeName>
    <alternativeName>
        <fullName evidence="12">Myelin protein zero</fullName>
    </alternativeName>
</protein>
<dbReference type="PROSITE" id="PS50835">
    <property type="entry name" value="IG_LIKE"/>
    <property type="match status" value="1"/>
</dbReference>
<dbReference type="InterPro" id="IPR007110">
    <property type="entry name" value="Ig-like_dom"/>
</dbReference>
<dbReference type="InterPro" id="IPR036179">
    <property type="entry name" value="Ig-like_dom_sf"/>
</dbReference>
<sequence>MTSLGASWSGSSVLLVLLFSVLVLSPTLAIHVYTHREIHGTVGSHITLSCSFWSSEWISEDISITWHFQPESSRDSITIFHYAKGQPYIDDVGTFKERMEWVGNPYNKDGSIVIHNLQYTDNGTFTCDVKNPPDIVGKSSQVTLYVFEKVPTRYGMVLGSIIGGVLLLVLLVVVIAYLIRYCWLRRQAALQRRLSAMEKGKLQRAGKDSSKRGRQAPVLYAMLDHSRSTKAVSEKKGKGGLGDSRKDKK</sequence>
<dbReference type="Gene3D" id="2.60.40.10">
    <property type="entry name" value="Immunoglobulins"/>
    <property type="match status" value="1"/>
</dbReference>
<evidence type="ECO:0000256" key="16">
    <source>
        <dbReference type="SAM" id="SignalP"/>
    </source>
</evidence>
<feature type="signal peptide" evidence="16">
    <location>
        <begin position="1"/>
        <end position="29"/>
    </location>
</feature>
<dbReference type="InterPro" id="IPR003599">
    <property type="entry name" value="Ig_sub"/>
</dbReference>
<dbReference type="Pfam" id="PF10570">
    <property type="entry name" value="Myelin-PO_C"/>
    <property type="match status" value="1"/>
</dbReference>
<evidence type="ECO:0000313" key="19">
    <source>
        <dbReference type="Proteomes" id="UP000050525"/>
    </source>
</evidence>
<evidence type="ECO:0000256" key="1">
    <source>
        <dbReference type="ARBA" id="ARBA00004251"/>
    </source>
</evidence>
<dbReference type="PRINTS" id="PR00213">
    <property type="entry name" value="MYELINP0"/>
</dbReference>
<evidence type="ECO:0000259" key="17">
    <source>
        <dbReference type="PROSITE" id="PS50835"/>
    </source>
</evidence>
<accession>A0A151NKP7</accession>
<feature type="transmembrane region" description="Helical" evidence="15">
    <location>
        <begin position="154"/>
        <end position="183"/>
    </location>
</feature>
<dbReference type="GO" id="GO:0042552">
    <property type="term" value="P:myelination"/>
    <property type="evidence" value="ECO:0007669"/>
    <property type="project" value="TreeGrafter"/>
</dbReference>
<evidence type="ECO:0000256" key="9">
    <source>
        <dbReference type="ARBA" id="ARBA00023157"/>
    </source>
</evidence>
<evidence type="ECO:0000256" key="4">
    <source>
        <dbReference type="ARBA" id="ARBA00022475"/>
    </source>
</evidence>
<keyword evidence="11" id="KW-0393">Immunoglobulin domain</keyword>
<dbReference type="eggNOG" id="ENOG502QVJ0">
    <property type="taxonomic scope" value="Eukaryota"/>
</dbReference>
<dbReference type="PANTHER" id="PTHR13869:SF7">
    <property type="entry name" value="MYELIN PROTEIN P0"/>
    <property type="match status" value="1"/>
</dbReference>
<keyword evidence="9" id="KW-1015">Disulfide bond</keyword>
<keyword evidence="4" id="KW-1003">Cell membrane</keyword>
<evidence type="ECO:0000256" key="15">
    <source>
        <dbReference type="SAM" id="Phobius"/>
    </source>
</evidence>
<dbReference type="STRING" id="8496.A0A151NKP7"/>
<evidence type="ECO:0000256" key="13">
    <source>
        <dbReference type="ARBA" id="ARBA00032781"/>
    </source>
</evidence>
<dbReference type="SMART" id="SM00406">
    <property type="entry name" value="IGv"/>
    <property type="match status" value="1"/>
</dbReference>
<dbReference type="Proteomes" id="UP000050525">
    <property type="component" value="Unassembled WGS sequence"/>
</dbReference>
<dbReference type="Pfam" id="PF07686">
    <property type="entry name" value="V-set"/>
    <property type="match status" value="1"/>
</dbReference>
<dbReference type="EMBL" id="AKHW03002726">
    <property type="protein sequence ID" value="KYO37372.1"/>
    <property type="molecule type" value="Genomic_DNA"/>
</dbReference>
<evidence type="ECO:0000313" key="18">
    <source>
        <dbReference type="EMBL" id="KYO37372.1"/>
    </source>
</evidence>
<evidence type="ECO:0000256" key="10">
    <source>
        <dbReference type="ARBA" id="ARBA00023180"/>
    </source>
</evidence>
<evidence type="ECO:0000256" key="7">
    <source>
        <dbReference type="ARBA" id="ARBA00022989"/>
    </source>
</evidence>
<keyword evidence="5 15" id="KW-0812">Transmembrane</keyword>
<dbReference type="InterPro" id="IPR019566">
    <property type="entry name" value="MYP0_C"/>
</dbReference>
<gene>
    <name evidence="18" type="primary">MPZ</name>
    <name evidence="18" type="ORF">Y1Q_0002597</name>
</gene>
<dbReference type="InterPro" id="IPR013783">
    <property type="entry name" value="Ig-like_fold"/>
</dbReference>
<evidence type="ECO:0000256" key="2">
    <source>
        <dbReference type="ARBA" id="ARBA00007180"/>
    </source>
</evidence>
<dbReference type="SMART" id="SM00409">
    <property type="entry name" value="IG"/>
    <property type="match status" value="1"/>
</dbReference>
<dbReference type="PANTHER" id="PTHR13869">
    <property type="entry name" value="MYELIN P0 RELATED"/>
    <property type="match status" value="1"/>
</dbReference>
<evidence type="ECO:0000256" key="14">
    <source>
        <dbReference type="SAM" id="MobiDB-lite"/>
    </source>
</evidence>
<keyword evidence="10" id="KW-0325">Glycoprotein</keyword>
<evidence type="ECO:0000256" key="3">
    <source>
        <dbReference type="ARBA" id="ARBA00020871"/>
    </source>
</evidence>
<feature type="region of interest" description="Disordered" evidence="14">
    <location>
        <begin position="225"/>
        <end position="249"/>
    </location>
</feature>
<keyword evidence="8 15" id="KW-0472">Membrane</keyword>
<proteinExistence type="inferred from homology"/>
<dbReference type="FunFam" id="2.60.40.10:FF:000193">
    <property type="entry name" value="Myelin protein zero-like 1 like"/>
    <property type="match status" value="1"/>
</dbReference>
<organism evidence="18 19">
    <name type="scientific">Alligator mississippiensis</name>
    <name type="common">American alligator</name>
    <dbReference type="NCBI Taxonomy" id="8496"/>
    <lineage>
        <taxon>Eukaryota</taxon>
        <taxon>Metazoa</taxon>
        <taxon>Chordata</taxon>
        <taxon>Craniata</taxon>
        <taxon>Vertebrata</taxon>
        <taxon>Euteleostomi</taxon>
        <taxon>Archelosauria</taxon>
        <taxon>Archosauria</taxon>
        <taxon>Crocodylia</taxon>
        <taxon>Alligatoridae</taxon>
        <taxon>Alligatorinae</taxon>
        <taxon>Alligator</taxon>
    </lineage>
</organism>
<comment type="caution">
    <text evidence="18">The sequence shown here is derived from an EMBL/GenBank/DDBJ whole genome shotgun (WGS) entry which is preliminary data.</text>
</comment>